<comment type="caution">
    <text evidence="4">The sequence shown here is derived from an EMBL/GenBank/DDBJ whole genome shotgun (WGS) entry which is preliminary data.</text>
</comment>
<dbReference type="InterPro" id="IPR036291">
    <property type="entry name" value="NAD(P)-bd_dom_sf"/>
</dbReference>
<dbReference type="GO" id="GO:0003960">
    <property type="term" value="F:quinone reductase (NADPH) activity"/>
    <property type="evidence" value="ECO:0007669"/>
    <property type="project" value="TreeGrafter"/>
</dbReference>
<dbReference type="Gene3D" id="3.90.180.10">
    <property type="entry name" value="Medium-chain alcohol dehydrogenases, catalytic domain"/>
    <property type="match status" value="1"/>
</dbReference>
<dbReference type="GO" id="GO:0048038">
    <property type="term" value="F:quinone binding"/>
    <property type="evidence" value="ECO:0007669"/>
    <property type="project" value="TreeGrafter"/>
</dbReference>
<sequence length="328" mass="35886">MKAVLVKRPGDVDQMIIGDFPKPECGKEEILVRVKATALNRADLLQRRGYYPPPEGASPLMGLEAAGVVEEVGENCRETWKIGDRVFALLPSGGYAEYVIVPKKMALPIPDGITFVEAASIPEAFLTAFQTLFWVGRLGKGEHVLIHAGAGGVGSAAIQLARAAGAIPLVTVGSEKKQKFCLALGAEHAFNYKEGDFAPRVLEATEGRGVDLVLDFVGAPYFKQNIEVLKMDGRWVLIGTLGGSRLEQASLAPVLNKRLQITGTTLRSRSLDYKVRLSQEFASFAFSRLESGEIRPVIDRVFPFEQVKEAHRYMEENKNCGKIVLNLE</sequence>
<name>A0A7W1XQS1_9BACL</name>
<keyword evidence="5" id="KW-1185">Reference proteome</keyword>
<dbReference type="Pfam" id="PF08240">
    <property type="entry name" value="ADH_N"/>
    <property type="match status" value="1"/>
</dbReference>
<dbReference type="PANTHER" id="PTHR48106">
    <property type="entry name" value="QUINONE OXIDOREDUCTASE PIG3-RELATED"/>
    <property type="match status" value="1"/>
</dbReference>
<dbReference type="InterPro" id="IPR011032">
    <property type="entry name" value="GroES-like_sf"/>
</dbReference>
<dbReference type="Pfam" id="PF00107">
    <property type="entry name" value="ADH_zinc_N"/>
    <property type="match status" value="1"/>
</dbReference>
<dbReference type="PROSITE" id="PS01162">
    <property type="entry name" value="QOR_ZETA_CRYSTAL"/>
    <property type="match status" value="1"/>
</dbReference>
<dbReference type="InterPro" id="IPR013149">
    <property type="entry name" value="ADH-like_C"/>
</dbReference>
<dbReference type="AlphaFoldDB" id="A0A7W1XQS1"/>
<dbReference type="EMBL" id="JACEOL010000011">
    <property type="protein sequence ID" value="MBA4601557.1"/>
    <property type="molecule type" value="Genomic_DNA"/>
</dbReference>
<gene>
    <name evidence="4" type="ORF">H2C83_04315</name>
</gene>
<reference evidence="4 5" key="1">
    <citation type="submission" date="2020-07" db="EMBL/GenBank/DDBJ databases">
        <title>Thermoactinomyces phylogeny.</title>
        <authorList>
            <person name="Dunlap C."/>
        </authorList>
    </citation>
    <scope>NUCLEOTIDE SEQUENCE [LARGE SCALE GENOMIC DNA]</scope>
    <source>
        <strain evidence="4 5">AMNI-1</strain>
    </source>
</reference>
<dbReference type="SUPFAM" id="SSF51735">
    <property type="entry name" value="NAD(P)-binding Rossmann-fold domains"/>
    <property type="match status" value="1"/>
</dbReference>
<dbReference type="RefSeq" id="WP_181738169.1">
    <property type="nucleotide sequence ID" value="NZ_JACEOL010000011.1"/>
</dbReference>
<protein>
    <submittedName>
        <fullName evidence="4">NAD(P)H-quinone oxidoreductase</fullName>
    </submittedName>
</protein>
<dbReference type="InterPro" id="IPR002364">
    <property type="entry name" value="Quin_OxRdtase/zeta-crystal_CS"/>
</dbReference>
<dbReference type="PANTHER" id="PTHR48106:SF18">
    <property type="entry name" value="QUINONE OXIDOREDUCTASE PIG3"/>
    <property type="match status" value="1"/>
</dbReference>
<dbReference type="GO" id="GO:0070402">
    <property type="term" value="F:NADPH binding"/>
    <property type="evidence" value="ECO:0007669"/>
    <property type="project" value="TreeGrafter"/>
</dbReference>
<accession>A0A7W1XQS1</accession>
<organism evidence="4 5">
    <name type="scientific">Thermoactinomyces mirandus</name>
    <dbReference type="NCBI Taxonomy" id="2756294"/>
    <lineage>
        <taxon>Bacteria</taxon>
        <taxon>Bacillati</taxon>
        <taxon>Bacillota</taxon>
        <taxon>Bacilli</taxon>
        <taxon>Bacillales</taxon>
        <taxon>Thermoactinomycetaceae</taxon>
        <taxon>Thermoactinomyces</taxon>
    </lineage>
</organism>
<keyword evidence="2" id="KW-0560">Oxidoreductase</keyword>
<dbReference type="InterPro" id="IPR020843">
    <property type="entry name" value="ER"/>
</dbReference>
<evidence type="ECO:0000256" key="2">
    <source>
        <dbReference type="ARBA" id="ARBA00023002"/>
    </source>
</evidence>
<dbReference type="SUPFAM" id="SSF50129">
    <property type="entry name" value="GroES-like"/>
    <property type="match status" value="1"/>
</dbReference>
<dbReference type="CDD" id="cd05276">
    <property type="entry name" value="p53_inducible_oxidoreductase"/>
    <property type="match status" value="1"/>
</dbReference>
<dbReference type="InterPro" id="IPR013154">
    <property type="entry name" value="ADH-like_N"/>
</dbReference>
<evidence type="ECO:0000256" key="1">
    <source>
        <dbReference type="ARBA" id="ARBA00022857"/>
    </source>
</evidence>
<evidence type="ECO:0000313" key="5">
    <source>
        <dbReference type="Proteomes" id="UP000538292"/>
    </source>
</evidence>
<dbReference type="InterPro" id="IPR014189">
    <property type="entry name" value="Quinone_OxRdtase_PIG3"/>
</dbReference>
<evidence type="ECO:0000259" key="3">
    <source>
        <dbReference type="SMART" id="SM00829"/>
    </source>
</evidence>
<dbReference type="GO" id="GO:0008270">
    <property type="term" value="F:zinc ion binding"/>
    <property type="evidence" value="ECO:0007669"/>
    <property type="project" value="InterPro"/>
</dbReference>
<dbReference type="SMART" id="SM00829">
    <property type="entry name" value="PKS_ER"/>
    <property type="match status" value="1"/>
</dbReference>
<dbReference type="Proteomes" id="UP000538292">
    <property type="component" value="Unassembled WGS sequence"/>
</dbReference>
<evidence type="ECO:0000313" key="4">
    <source>
        <dbReference type="EMBL" id="MBA4601557.1"/>
    </source>
</evidence>
<proteinExistence type="predicted"/>
<dbReference type="Gene3D" id="3.40.50.720">
    <property type="entry name" value="NAD(P)-binding Rossmann-like Domain"/>
    <property type="match status" value="1"/>
</dbReference>
<keyword evidence="1" id="KW-0521">NADP</keyword>
<dbReference type="NCBIfam" id="TIGR02824">
    <property type="entry name" value="quinone_pig3"/>
    <property type="match status" value="1"/>
</dbReference>
<feature type="domain" description="Enoyl reductase (ER)" evidence="3">
    <location>
        <begin position="10"/>
        <end position="325"/>
    </location>
</feature>